<gene>
    <name evidence="3" type="ORF">EFD55_23255</name>
    <name evidence="2" type="ORF">FHS26_004782</name>
</gene>
<dbReference type="PROSITE" id="PS51742">
    <property type="entry name" value="PPC"/>
    <property type="match status" value="1"/>
</dbReference>
<dbReference type="CDD" id="cd11378">
    <property type="entry name" value="DUF296"/>
    <property type="match status" value="1"/>
</dbReference>
<dbReference type="Proteomes" id="UP000277279">
    <property type="component" value="Unassembled WGS sequence"/>
</dbReference>
<reference evidence="2 5" key="2">
    <citation type="submission" date="2020-08" db="EMBL/GenBank/DDBJ databases">
        <title>Genomic Encyclopedia of Type Strains, Phase III (KMG-III): the genomes of soil and plant-associated and newly described type strains.</title>
        <authorList>
            <person name="Whitman W."/>
        </authorList>
    </citation>
    <scope>NUCLEOTIDE SEQUENCE [LARGE SCALE GENOMIC DNA]</scope>
    <source>
        <strain evidence="2 5">CECT 4113</strain>
    </source>
</reference>
<proteinExistence type="predicted"/>
<name>A0A3R9AD36_9HYPH</name>
<sequence>MLSGFGFAGQITFGFFDFEAREYKPKTYENLEVTNLTGSLAWKEGKPLPHLHATAGSSSFAAVCGHPLALEVGRRSIEINVMTLPDRLEPIVDASIAVHVLQLGPAG</sequence>
<dbReference type="Proteomes" id="UP000518315">
    <property type="component" value="Unassembled WGS sequence"/>
</dbReference>
<organism evidence="3 4">
    <name type="scientific">Rhizobium pisi</name>
    <dbReference type="NCBI Taxonomy" id="574561"/>
    <lineage>
        <taxon>Bacteria</taxon>
        <taxon>Pseudomonadati</taxon>
        <taxon>Pseudomonadota</taxon>
        <taxon>Alphaproteobacteria</taxon>
        <taxon>Hyphomicrobiales</taxon>
        <taxon>Rhizobiaceae</taxon>
        <taxon>Rhizobium/Agrobacterium group</taxon>
        <taxon>Rhizobium</taxon>
    </lineage>
</organism>
<dbReference type="EMBL" id="JACHXH010000018">
    <property type="protein sequence ID" value="MBB3137024.1"/>
    <property type="molecule type" value="Genomic_DNA"/>
</dbReference>
<comment type="caution">
    <text evidence="3">The sequence shown here is derived from an EMBL/GenBank/DDBJ whole genome shotgun (WGS) entry which is preliminary data.</text>
</comment>
<keyword evidence="5" id="KW-1185">Reference proteome</keyword>
<evidence type="ECO:0000313" key="5">
    <source>
        <dbReference type="Proteomes" id="UP000518315"/>
    </source>
</evidence>
<dbReference type="SUPFAM" id="SSF117856">
    <property type="entry name" value="AF0104/ALDC/Ptd012-like"/>
    <property type="match status" value="1"/>
</dbReference>
<dbReference type="AlphaFoldDB" id="A0A3R9AD36"/>
<keyword evidence="3" id="KW-0238">DNA-binding</keyword>
<reference evidence="3 4" key="1">
    <citation type="submission" date="2018-11" db="EMBL/GenBank/DDBJ databases">
        <authorList>
            <person name="Huo Y."/>
        </authorList>
    </citation>
    <scope>NUCLEOTIDE SEQUENCE [LARGE SCALE GENOMIC DNA]</scope>
    <source>
        <strain evidence="3 4">DSM 30132</strain>
    </source>
</reference>
<evidence type="ECO:0000313" key="2">
    <source>
        <dbReference type="EMBL" id="MBB3137024.1"/>
    </source>
</evidence>
<dbReference type="EMBL" id="RJJT01000017">
    <property type="protein sequence ID" value="RSB66838.1"/>
    <property type="molecule type" value="Genomic_DNA"/>
</dbReference>
<dbReference type="GO" id="GO:0003677">
    <property type="term" value="F:DNA binding"/>
    <property type="evidence" value="ECO:0007669"/>
    <property type="project" value="UniProtKB-KW"/>
</dbReference>
<dbReference type="InterPro" id="IPR005175">
    <property type="entry name" value="PPC_dom"/>
</dbReference>
<evidence type="ECO:0000313" key="4">
    <source>
        <dbReference type="Proteomes" id="UP000277279"/>
    </source>
</evidence>
<feature type="domain" description="PPC" evidence="1">
    <location>
        <begin position="1"/>
        <end position="106"/>
    </location>
</feature>
<dbReference type="RefSeq" id="WP_125847755.1">
    <property type="nucleotide sequence ID" value="NZ_JACHXH010000018.1"/>
</dbReference>
<protein>
    <submittedName>
        <fullName evidence="3">DNA-binding protein</fullName>
    </submittedName>
</protein>
<evidence type="ECO:0000313" key="3">
    <source>
        <dbReference type="EMBL" id="RSB66838.1"/>
    </source>
</evidence>
<evidence type="ECO:0000259" key="1">
    <source>
        <dbReference type="PROSITE" id="PS51742"/>
    </source>
</evidence>
<dbReference type="Gene3D" id="3.30.1330.80">
    <property type="entry name" value="Hypothetical protein, similar to alpha- acetolactate decarboxylase, domain 2"/>
    <property type="match status" value="1"/>
</dbReference>
<accession>A0A3R9AD36</accession>
<dbReference type="OrthoDB" id="9798999at2"/>
<dbReference type="Pfam" id="PF03479">
    <property type="entry name" value="PCC"/>
    <property type="match status" value="1"/>
</dbReference>